<dbReference type="InterPro" id="IPR009057">
    <property type="entry name" value="Homeodomain-like_sf"/>
</dbReference>
<name>A0A9D9E0I9_9SPIO</name>
<evidence type="ECO:0000256" key="3">
    <source>
        <dbReference type="ARBA" id="ARBA00023163"/>
    </source>
</evidence>
<keyword evidence="2" id="KW-0238">DNA-binding</keyword>
<dbReference type="SMART" id="SM00871">
    <property type="entry name" value="AraC_E_bind"/>
    <property type="match status" value="1"/>
</dbReference>
<dbReference type="AlphaFoldDB" id="A0A9D9E0I9"/>
<dbReference type="PANTHER" id="PTHR47504">
    <property type="entry name" value="RIGHT ORIGIN-BINDING PROTEIN"/>
    <property type="match status" value="1"/>
</dbReference>
<organism evidence="5 6">
    <name type="scientific">Candidatus Ornithospirochaeta stercoripullorum</name>
    <dbReference type="NCBI Taxonomy" id="2840899"/>
    <lineage>
        <taxon>Bacteria</taxon>
        <taxon>Pseudomonadati</taxon>
        <taxon>Spirochaetota</taxon>
        <taxon>Spirochaetia</taxon>
        <taxon>Spirochaetales</taxon>
        <taxon>Spirochaetaceae</taxon>
        <taxon>Spirochaetaceae incertae sedis</taxon>
        <taxon>Candidatus Ornithospirochaeta</taxon>
    </lineage>
</organism>
<evidence type="ECO:0000313" key="5">
    <source>
        <dbReference type="EMBL" id="MBO8435625.1"/>
    </source>
</evidence>
<comment type="caution">
    <text evidence="5">The sequence shown here is derived from an EMBL/GenBank/DDBJ whole genome shotgun (WGS) entry which is preliminary data.</text>
</comment>
<evidence type="ECO:0000256" key="1">
    <source>
        <dbReference type="ARBA" id="ARBA00023015"/>
    </source>
</evidence>
<dbReference type="Gene3D" id="3.20.80.10">
    <property type="entry name" value="Regulatory factor, effector binding domain"/>
    <property type="match status" value="1"/>
</dbReference>
<dbReference type="GO" id="GO:0043565">
    <property type="term" value="F:sequence-specific DNA binding"/>
    <property type="evidence" value="ECO:0007669"/>
    <property type="project" value="InterPro"/>
</dbReference>
<dbReference type="InterPro" id="IPR050959">
    <property type="entry name" value="MarA-like"/>
</dbReference>
<dbReference type="PRINTS" id="PR00032">
    <property type="entry name" value="HTHARAC"/>
</dbReference>
<keyword evidence="3" id="KW-0804">Transcription</keyword>
<evidence type="ECO:0000256" key="2">
    <source>
        <dbReference type="ARBA" id="ARBA00023125"/>
    </source>
</evidence>
<dbReference type="SMART" id="SM00342">
    <property type="entry name" value="HTH_ARAC"/>
    <property type="match status" value="1"/>
</dbReference>
<proteinExistence type="predicted"/>
<dbReference type="SUPFAM" id="SSF55136">
    <property type="entry name" value="Probable bacterial effector-binding domain"/>
    <property type="match status" value="1"/>
</dbReference>
<dbReference type="InterPro" id="IPR020449">
    <property type="entry name" value="Tscrpt_reg_AraC-type_HTH"/>
</dbReference>
<dbReference type="InterPro" id="IPR018060">
    <property type="entry name" value="HTH_AraC"/>
</dbReference>
<feature type="domain" description="HTH araC/xylS-type" evidence="4">
    <location>
        <begin position="6"/>
        <end position="103"/>
    </location>
</feature>
<keyword evidence="1" id="KW-0805">Transcription regulation</keyword>
<protein>
    <submittedName>
        <fullName evidence="5">AraC family transcriptional regulator</fullName>
    </submittedName>
</protein>
<sequence>MLDQLIETIDYIEEHLLDDEVIDNALGNISVSKLHFKNIFFFLTGISLNEYVRNRRLAEANYDLVSGGKVTDIAFKYGYQSVDGFSRAFKKWSGLLPSETARQKKCISFPRFTFSITVKGGNRMECRIIEKAAFNFAGVSARVPMQFEGVNQEIVKLEQSITQRQKDELHRLQNAEPFEIVNVSYNSDTDFMKEEGYLTHLIGVLTTEEDIGEGLEKIPMKACTWAVFPNEGPYPSTLQNTYARTYSEWFLTSGYELAESLSFSFTKMDSKKENYAYSEIWMPVIKCRESKNE</sequence>
<dbReference type="InterPro" id="IPR029442">
    <property type="entry name" value="GyrI-like"/>
</dbReference>
<dbReference type="Proteomes" id="UP000823615">
    <property type="component" value="Unassembled WGS sequence"/>
</dbReference>
<dbReference type="Gene3D" id="1.10.10.60">
    <property type="entry name" value="Homeodomain-like"/>
    <property type="match status" value="1"/>
</dbReference>
<evidence type="ECO:0000313" key="6">
    <source>
        <dbReference type="Proteomes" id="UP000823615"/>
    </source>
</evidence>
<dbReference type="SUPFAM" id="SSF46689">
    <property type="entry name" value="Homeodomain-like"/>
    <property type="match status" value="1"/>
</dbReference>
<gene>
    <name evidence="5" type="ORF">IAA97_01415</name>
</gene>
<dbReference type="Pfam" id="PF06445">
    <property type="entry name" value="GyrI-like"/>
    <property type="match status" value="1"/>
</dbReference>
<accession>A0A9D9E0I9</accession>
<dbReference type="InterPro" id="IPR011256">
    <property type="entry name" value="Reg_factor_effector_dom_sf"/>
</dbReference>
<evidence type="ECO:0000259" key="4">
    <source>
        <dbReference type="PROSITE" id="PS01124"/>
    </source>
</evidence>
<reference evidence="5" key="2">
    <citation type="journal article" date="2021" name="PeerJ">
        <title>Extensive microbial diversity within the chicken gut microbiome revealed by metagenomics and culture.</title>
        <authorList>
            <person name="Gilroy R."/>
            <person name="Ravi A."/>
            <person name="Getino M."/>
            <person name="Pursley I."/>
            <person name="Horton D.L."/>
            <person name="Alikhan N.F."/>
            <person name="Baker D."/>
            <person name="Gharbi K."/>
            <person name="Hall N."/>
            <person name="Watson M."/>
            <person name="Adriaenssens E.M."/>
            <person name="Foster-Nyarko E."/>
            <person name="Jarju S."/>
            <person name="Secka A."/>
            <person name="Antonio M."/>
            <person name="Oren A."/>
            <person name="Chaudhuri R.R."/>
            <person name="La Ragione R."/>
            <person name="Hildebrand F."/>
            <person name="Pallen M.J."/>
        </authorList>
    </citation>
    <scope>NUCLEOTIDE SEQUENCE</scope>
    <source>
        <strain evidence="5">7293</strain>
    </source>
</reference>
<dbReference type="GO" id="GO:0003700">
    <property type="term" value="F:DNA-binding transcription factor activity"/>
    <property type="evidence" value="ECO:0007669"/>
    <property type="project" value="InterPro"/>
</dbReference>
<dbReference type="Pfam" id="PF12833">
    <property type="entry name" value="HTH_18"/>
    <property type="match status" value="1"/>
</dbReference>
<dbReference type="PANTHER" id="PTHR47504:SF5">
    <property type="entry name" value="RIGHT ORIGIN-BINDING PROTEIN"/>
    <property type="match status" value="1"/>
</dbReference>
<reference evidence="5" key="1">
    <citation type="submission" date="2020-10" db="EMBL/GenBank/DDBJ databases">
        <authorList>
            <person name="Gilroy R."/>
        </authorList>
    </citation>
    <scope>NUCLEOTIDE SEQUENCE</scope>
    <source>
        <strain evidence="5">7293</strain>
    </source>
</reference>
<dbReference type="InterPro" id="IPR010499">
    <property type="entry name" value="AraC_E-bd"/>
</dbReference>
<dbReference type="PROSITE" id="PS01124">
    <property type="entry name" value="HTH_ARAC_FAMILY_2"/>
    <property type="match status" value="1"/>
</dbReference>
<dbReference type="EMBL" id="JADIMT010000023">
    <property type="protein sequence ID" value="MBO8435625.1"/>
    <property type="molecule type" value="Genomic_DNA"/>
</dbReference>